<name>A0ABN2DPK8_9ACTN</name>
<proteinExistence type="predicted"/>
<dbReference type="RefSeq" id="WP_344215526.1">
    <property type="nucleotide sequence ID" value="NZ_BAAAOS010000020.1"/>
</dbReference>
<keyword evidence="3" id="KW-1185">Reference proteome</keyword>
<dbReference type="EMBL" id="BAAAOS010000020">
    <property type="protein sequence ID" value="GAA1580178.1"/>
    <property type="molecule type" value="Genomic_DNA"/>
</dbReference>
<evidence type="ECO:0000313" key="3">
    <source>
        <dbReference type="Proteomes" id="UP001500393"/>
    </source>
</evidence>
<gene>
    <name evidence="2" type="ORF">GCM10009789_37460</name>
</gene>
<dbReference type="Pfam" id="PF12867">
    <property type="entry name" value="DinB_2"/>
    <property type="match status" value="1"/>
</dbReference>
<accession>A0ABN2DPK8</accession>
<dbReference type="Proteomes" id="UP001500393">
    <property type="component" value="Unassembled WGS sequence"/>
</dbReference>
<dbReference type="Gene3D" id="1.20.120.450">
    <property type="entry name" value="dinb family like domain"/>
    <property type="match status" value="1"/>
</dbReference>
<evidence type="ECO:0000313" key="2">
    <source>
        <dbReference type="EMBL" id="GAA1580178.1"/>
    </source>
</evidence>
<evidence type="ECO:0000259" key="1">
    <source>
        <dbReference type="Pfam" id="PF12867"/>
    </source>
</evidence>
<comment type="caution">
    <text evidence="2">The sequence shown here is derived from an EMBL/GenBank/DDBJ whole genome shotgun (WGS) entry which is preliminary data.</text>
</comment>
<dbReference type="InterPro" id="IPR034660">
    <property type="entry name" value="DinB/YfiT-like"/>
</dbReference>
<organism evidence="2 3">
    <name type="scientific">Kribbella sancticallisti</name>
    <dbReference type="NCBI Taxonomy" id="460087"/>
    <lineage>
        <taxon>Bacteria</taxon>
        <taxon>Bacillati</taxon>
        <taxon>Actinomycetota</taxon>
        <taxon>Actinomycetes</taxon>
        <taxon>Propionibacteriales</taxon>
        <taxon>Kribbellaceae</taxon>
        <taxon>Kribbella</taxon>
    </lineage>
</organism>
<feature type="domain" description="DinB-like" evidence="1">
    <location>
        <begin position="12"/>
        <end position="169"/>
    </location>
</feature>
<dbReference type="SUPFAM" id="SSF109854">
    <property type="entry name" value="DinB/YfiT-like putative metalloenzymes"/>
    <property type="match status" value="1"/>
</dbReference>
<reference evidence="2 3" key="1">
    <citation type="journal article" date="2019" name="Int. J. Syst. Evol. Microbiol.">
        <title>The Global Catalogue of Microorganisms (GCM) 10K type strain sequencing project: providing services to taxonomists for standard genome sequencing and annotation.</title>
        <authorList>
            <consortium name="The Broad Institute Genomics Platform"/>
            <consortium name="The Broad Institute Genome Sequencing Center for Infectious Disease"/>
            <person name="Wu L."/>
            <person name="Ma J."/>
        </authorList>
    </citation>
    <scope>NUCLEOTIDE SEQUENCE [LARGE SCALE GENOMIC DNA]</scope>
    <source>
        <strain evidence="2 3">JCM 14969</strain>
    </source>
</reference>
<dbReference type="InterPro" id="IPR024775">
    <property type="entry name" value="DinB-like"/>
</dbReference>
<protein>
    <submittedName>
        <fullName evidence="2">DinB family protein</fullName>
    </submittedName>
</protein>
<sequence>MATARKILQEQFHDSCSHLDKVLAGIQEDEFFWEPVAHCWTVHDRSERRAAHADGAGRWVIDYEIPEPSPAPVTTIAWRTVHIGAVNYLYWDYAFGPATASFDLEMPGDADTAIVWLQASQRPLVEALSNLPTDDALDDQVPTNWGELMPVSRIFTTLVNEQVHHGAEISLLRDLYRNRETLGTARS</sequence>